<dbReference type="HOGENOM" id="CLU_1922202_0_0_1"/>
<accession>A0A0C9U6D0</accession>
<dbReference type="InterPro" id="IPR040521">
    <property type="entry name" value="KDZ"/>
</dbReference>
<name>A0A0C9U6D0_SPHS4</name>
<dbReference type="Pfam" id="PF18758">
    <property type="entry name" value="KDZ"/>
    <property type="match status" value="1"/>
</dbReference>
<dbReference type="EMBL" id="KN837159">
    <property type="protein sequence ID" value="KIJ38568.1"/>
    <property type="molecule type" value="Genomic_DNA"/>
</dbReference>
<feature type="non-terminal residue" evidence="1">
    <location>
        <position position="1"/>
    </location>
</feature>
<dbReference type="Proteomes" id="UP000054279">
    <property type="component" value="Unassembled WGS sequence"/>
</dbReference>
<organism evidence="1 2">
    <name type="scientific">Sphaerobolus stellatus (strain SS14)</name>
    <dbReference type="NCBI Taxonomy" id="990650"/>
    <lineage>
        <taxon>Eukaryota</taxon>
        <taxon>Fungi</taxon>
        <taxon>Dikarya</taxon>
        <taxon>Basidiomycota</taxon>
        <taxon>Agaricomycotina</taxon>
        <taxon>Agaricomycetes</taxon>
        <taxon>Phallomycetidae</taxon>
        <taxon>Geastrales</taxon>
        <taxon>Sphaerobolaceae</taxon>
        <taxon>Sphaerobolus</taxon>
    </lineage>
</organism>
<dbReference type="AlphaFoldDB" id="A0A0C9U6D0"/>
<gene>
    <name evidence="1" type="ORF">M422DRAFT_176332</name>
</gene>
<sequence>RKASTGLVCGVCARSAAFFHQGTVDLVLGEKFVNVDFAHIHILRDRVKAGLKRIMISYDVACRYNINFERRITHCDWPLVTQRELRDLKSIKITWLIPKFYLAAHIEGCTDKFSYNWMKDVGRTCGENVESN</sequence>
<protein>
    <submittedName>
        <fullName evidence="1">Uncharacterized protein</fullName>
    </submittedName>
</protein>
<keyword evidence="2" id="KW-1185">Reference proteome</keyword>
<evidence type="ECO:0000313" key="1">
    <source>
        <dbReference type="EMBL" id="KIJ38568.1"/>
    </source>
</evidence>
<evidence type="ECO:0000313" key="2">
    <source>
        <dbReference type="Proteomes" id="UP000054279"/>
    </source>
</evidence>
<reference evidence="1 2" key="1">
    <citation type="submission" date="2014-06" db="EMBL/GenBank/DDBJ databases">
        <title>Evolutionary Origins and Diversification of the Mycorrhizal Mutualists.</title>
        <authorList>
            <consortium name="DOE Joint Genome Institute"/>
            <consortium name="Mycorrhizal Genomics Consortium"/>
            <person name="Kohler A."/>
            <person name="Kuo A."/>
            <person name="Nagy L.G."/>
            <person name="Floudas D."/>
            <person name="Copeland A."/>
            <person name="Barry K.W."/>
            <person name="Cichocki N."/>
            <person name="Veneault-Fourrey C."/>
            <person name="LaButti K."/>
            <person name="Lindquist E.A."/>
            <person name="Lipzen A."/>
            <person name="Lundell T."/>
            <person name="Morin E."/>
            <person name="Murat C."/>
            <person name="Riley R."/>
            <person name="Ohm R."/>
            <person name="Sun H."/>
            <person name="Tunlid A."/>
            <person name="Henrissat B."/>
            <person name="Grigoriev I.V."/>
            <person name="Hibbett D.S."/>
            <person name="Martin F."/>
        </authorList>
    </citation>
    <scope>NUCLEOTIDE SEQUENCE [LARGE SCALE GENOMIC DNA]</scope>
    <source>
        <strain evidence="1 2">SS14</strain>
    </source>
</reference>
<proteinExistence type="predicted"/>